<dbReference type="RefSeq" id="WP_286001856.1">
    <property type="nucleotide sequence ID" value="NZ_CP127295.1"/>
</dbReference>
<gene>
    <name evidence="1" type="ORF">QRX60_17585</name>
</gene>
<sequence>MKSPSSHASEYVGPIWTLNARDNFLLRMTRSYFNLDSTSVRREIEAAHRETVDLLGRKGVKYMDLRAALVPKGDGAEVVFVFDSEVEYGPEPFRRVLQMLDQNHTCSILAGDLLGIPDDLARGLLENYVNWFRRPTLLHSSQLYGIYINNLTSTRLDALRRSVESMSCYVGFSDVTYSTPFKTWMSMTLPSCYVKLRNVFIAAHSDDLSDEENEDARGWVGEDRRCVSIADHYFELFLSFKIERQLSAGDREDVYLSLNGISDHPSGLSDLDIEITPEKLEYLQREKAASLGRAGLLELSVDEVRAQISGRMGSNYVYNLRYHLERGQSLFNIMLEFSHEDQRFKLMVALEYLPSIRTLRIITAF</sequence>
<dbReference type="KEGG" id="amog:QRX60_17585"/>
<accession>A0A9Y2NN62</accession>
<dbReference type="AlphaFoldDB" id="A0A9Y2NN62"/>
<proteinExistence type="predicted"/>
<organism evidence="1 2">
    <name type="scientific">Amycolatopsis mongoliensis</name>
    <dbReference type="NCBI Taxonomy" id="715475"/>
    <lineage>
        <taxon>Bacteria</taxon>
        <taxon>Bacillati</taxon>
        <taxon>Actinomycetota</taxon>
        <taxon>Actinomycetes</taxon>
        <taxon>Pseudonocardiales</taxon>
        <taxon>Pseudonocardiaceae</taxon>
        <taxon>Amycolatopsis</taxon>
    </lineage>
</organism>
<protein>
    <submittedName>
        <fullName evidence="1">Uncharacterized protein</fullName>
    </submittedName>
</protein>
<evidence type="ECO:0000313" key="1">
    <source>
        <dbReference type="EMBL" id="WIY05568.1"/>
    </source>
</evidence>
<dbReference type="Proteomes" id="UP001239397">
    <property type="component" value="Chromosome"/>
</dbReference>
<reference evidence="1 2" key="1">
    <citation type="submission" date="2023-06" db="EMBL/GenBank/DDBJ databases">
        <authorList>
            <person name="Oyuntsetseg B."/>
            <person name="Kim S.B."/>
        </authorList>
    </citation>
    <scope>NUCLEOTIDE SEQUENCE [LARGE SCALE GENOMIC DNA]</scope>
    <source>
        <strain evidence="1 2">4-36</strain>
    </source>
</reference>
<keyword evidence="2" id="KW-1185">Reference proteome</keyword>
<evidence type="ECO:0000313" key="2">
    <source>
        <dbReference type="Proteomes" id="UP001239397"/>
    </source>
</evidence>
<dbReference type="EMBL" id="CP127295">
    <property type="protein sequence ID" value="WIY05568.1"/>
    <property type="molecule type" value="Genomic_DNA"/>
</dbReference>
<name>A0A9Y2NN62_9PSEU</name>